<keyword evidence="2" id="KW-1185">Reference proteome</keyword>
<accession>A0A9D4BDZ4</accession>
<reference evidence="1" key="2">
    <citation type="submission" date="2020-11" db="EMBL/GenBank/DDBJ databases">
        <authorList>
            <person name="McCartney M.A."/>
            <person name="Auch B."/>
            <person name="Kono T."/>
            <person name="Mallez S."/>
            <person name="Becker A."/>
            <person name="Gohl D.M."/>
            <person name="Silverstein K.A.T."/>
            <person name="Koren S."/>
            <person name="Bechman K.B."/>
            <person name="Herman A."/>
            <person name="Abrahante J.E."/>
            <person name="Garbe J."/>
        </authorList>
    </citation>
    <scope>NUCLEOTIDE SEQUENCE</scope>
    <source>
        <strain evidence="1">Duluth1</strain>
        <tissue evidence="1">Whole animal</tissue>
    </source>
</reference>
<comment type="caution">
    <text evidence="1">The sequence shown here is derived from an EMBL/GenBank/DDBJ whole genome shotgun (WGS) entry which is preliminary data.</text>
</comment>
<sequence>MRYVCRIPASLNYDVTPVHNVTINCDDGNVFSARNYYAVELENSPSVFVNLPAVILPSMAESVTSKTLLYTLTVSDLGVPP</sequence>
<evidence type="ECO:0000313" key="2">
    <source>
        <dbReference type="Proteomes" id="UP000828390"/>
    </source>
</evidence>
<reference evidence="1" key="1">
    <citation type="journal article" date="2019" name="bioRxiv">
        <title>The Genome of the Zebra Mussel, Dreissena polymorpha: A Resource for Invasive Species Research.</title>
        <authorList>
            <person name="McCartney M.A."/>
            <person name="Auch B."/>
            <person name="Kono T."/>
            <person name="Mallez S."/>
            <person name="Zhang Y."/>
            <person name="Obille A."/>
            <person name="Becker A."/>
            <person name="Abrahante J.E."/>
            <person name="Garbe J."/>
            <person name="Badalamenti J.P."/>
            <person name="Herman A."/>
            <person name="Mangelson H."/>
            <person name="Liachko I."/>
            <person name="Sullivan S."/>
            <person name="Sone E.D."/>
            <person name="Koren S."/>
            <person name="Silverstein K.A.T."/>
            <person name="Beckman K.B."/>
            <person name="Gohl D.M."/>
        </authorList>
    </citation>
    <scope>NUCLEOTIDE SEQUENCE</scope>
    <source>
        <strain evidence="1">Duluth1</strain>
        <tissue evidence="1">Whole animal</tissue>
    </source>
</reference>
<proteinExistence type="predicted"/>
<dbReference type="Proteomes" id="UP000828390">
    <property type="component" value="Unassembled WGS sequence"/>
</dbReference>
<dbReference type="AlphaFoldDB" id="A0A9D4BDZ4"/>
<organism evidence="1 2">
    <name type="scientific">Dreissena polymorpha</name>
    <name type="common">Zebra mussel</name>
    <name type="synonym">Mytilus polymorpha</name>
    <dbReference type="NCBI Taxonomy" id="45954"/>
    <lineage>
        <taxon>Eukaryota</taxon>
        <taxon>Metazoa</taxon>
        <taxon>Spiralia</taxon>
        <taxon>Lophotrochozoa</taxon>
        <taxon>Mollusca</taxon>
        <taxon>Bivalvia</taxon>
        <taxon>Autobranchia</taxon>
        <taxon>Heteroconchia</taxon>
        <taxon>Euheterodonta</taxon>
        <taxon>Imparidentia</taxon>
        <taxon>Neoheterodontei</taxon>
        <taxon>Myida</taxon>
        <taxon>Dreissenoidea</taxon>
        <taxon>Dreissenidae</taxon>
        <taxon>Dreissena</taxon>
    </lineage>
</organism>
<evidence type="ECO:0000313" key="1">
    <source>
        <dbReference type="EMBL" id="KAH3691729.1"/>
    </source>
</evidence>
<dbReference type="EMBL" id="JAIWYP010000031">
    <property type="protein sequence ID" value="KAH3691729.1"/>
    <property type="molecule type" value="Genomic_DNA"/>
</dbReference>
<protein>
    <submittedName>
        <fullName evidence="1">Uncharacterized protein</fullName>
    </submittedName>
</protein>
<name>A0A9D4BDZ4_DREPO</name>
<gene>
    <name evidence="1" type="ORF">DPMN_194128</name>
</gene>